<keyword evidence="5 9" id="KW-0805">Transcription regulation</keyword>
<dbReference type="EMBL" id="JAXAVX010000017">
    <property type="protein sequence ID" value="MDX8153649.1"/>
    <property type="molecule type" value="Genomic_DNA"/>
</dbReference>
<dbReference type="Pfam" id="PF20714">
    <property type="entry name" value="HTH_64"/>
    <property type="match status" value="1"/>
</dbReference>
<evidence type="ECO:0000256" key="1">
    <source>
        <dbReference type="ARBA" id="ARBA00004496"/>
    </source>
</evidence>
<evidence type="ECO:0000259" key="11">
    <source>
        <dbReference type="PROSITE" id="PS50110"/>
    </source>
</evidence>
<evidence type="ECO:0000256" key="10">
    <source>
        <dbReference type="PROSITE-ProRule" id="PRU00169"/>
    </source>
</evidence>
<keyword evidence="6 9" id="KW-0238">DNA-binding</keyword>
<evidence type="ECO:0000256" key="6">
    <source>
        <dbReference type="ARBA" id="ARBA00023125"/>
    </source>
</evidence>
<dbReference type="Gene3D" id="3.40.50.2300">
    <property type="match status" value="1"/>
</dbReference>
<keyword evidence="2 9" id="KW-0963">Cytoplasm</keyword>
<reference evidence="12 13" key="1">
    <citation type="submission" date="2023-11" db="EMBL/GenBank/DDBJ databases">
        <authorList>
            <person name="Xu M."/>
            <person name="Jiang T."/>
        </authorList>
    </citation>
    <scope>NUCLEOTIDE SEQUENCE [LARGE SCALE GENOMIC DNA]</scope>
    <source>
        <strain evidence="12 13">SD</strain>
    </source>
</reference>
<dbReference type="PROSITE" id="PS50110">
    <property type="entry name" value="RESPONSE_REGULATORY"/>
    <property type="match status" value="1"/>
</dbReference>
<accession>A0ABU4VRA8</accession>
<dbReference type="InterPro" id="IPR011006">
    <property type="entry name" value="CheY-like_superfamily"/>
</dbReference>
<sequence>MTEPWRTLIVEDDPVVADVQRRLVDRSAGFATVGIAPTTADARRLLALKRPQLVLLDLGLPDGDGLELLRAMRRADRPVEVVAITAARDRATVRDCMHLGVVDYLVKPFAPERLQEALVRFRDRMVTLRATELDQDGIDAVAGTRGIPDLLPRDLSGDTLDEVRGLLRGLAPEEALTAGDVAAALGLHRVTARRYLEYLVTLQEVDAEALAVGPGRPRKTYRLRDLPGAGGAPA</sequence>
<dbReference type="SUPFAM" id="SSF52172">
    <property type="entry name" value="CheY-like"/>
    <property type="match status" value="1"/>
</dbReference>
<evidence type="ECO:0000313" key="13">
    <source>
        <dbReference type="Proteomes" id="UP001277761"/>
    </source>
</evidence>
<gene>
    <name evidence="12" type="ORF">SK069_18775</name>
</gene>
<organism evidence="12 13">
    <name type="scientific">Patulibacter brassicae</name>
    <dbReference type="NCBI Taxonomy" id="1705717"/>
    <lineage>
        <taxon>Bacteria</taxon>
        <taxon>Bacillati</taxon>
        <taxon>Actinomycetota</taxon>
        <taxon>Thermoleophilia</taxon>
        <taxon>Solirubrobacterales</taxon>
        <taxon>Patulibacteraceae</taxon>
        <taxon>Patulibacter</taxon>
    </lineage>
</organism>
<protein>
    <recommendedName>
        <fullName evidence="9">Transcriptional regulatory protein</fullName>
    </recommendedName>
</protein>
<dbReference type="PANTHER" id="PTHR45526">
    <property type="entry name" value="TRANSCRIPTIONAL REGULATORY PROTEIN DPIA"/>
    <property type="match status" value="1"/>
</dbReference>
<dbReference type="PANTHER" id="PTHR45526:SF1">
    <property type="entry name" value="TRANSCRIPTIONAL REGULATORY PROTEIN DCUR-RELATED"/>
    <property type="match status" value="1"/>
</dbReference>
<evidence type="ECO:0000313" key="12">
    <source>
        <dbReference type="EMBL" id="MDX8153649.1"/>
    </source>
</evidence>
<name>A0ABU4VRA8_9ACTN</name>
<keyword evidence="8 9" id="KW-0804">Transcription</keyword>
<comment type="subcellular location">
    <subcellularLocation>
        <location evidence="1 9">Cytoplasm</location>
    </subcellularLocation>
</comment>
<feature type="domain" description="Response regulatory" evidence="11">
    <location>
        <begin position="6"/>
        <end position="122"/>
    </location>
</feature>
<evidence type="ECO:0000256" key="7">
    <source>
        <dbReference type="ARBA" id="ARBA00023159"/>
    </source>
</evidence>
<dbReference type="PIRSF" id="PIRSF006171">
    <property type="entry name" value="RR_citrat_malat"/>
    <property type="match status" value="1"/>
</dbReference>
<comment type="caution">
    <text evidence="12">The sequence shown here is derived from an EMBL/GenBank/DDBJ whole genome shotgun (WGS) entry which is preliminary data.</text>
</comment>
<keyword evidence="7 9" id="KW-0010">Activator</keyword>
<evidence type="ECO:0000256" key="8">
    <source>
        <dbReference type="ARBA" id="ARBA00023163"/>
    </source>
</evidence>
<dbReference type="InterPro" id="IPR024187">
    <property type="entry name" value="Sig_transdc_resp-reg_cit/mal"/>
</dbReference>
<dbReference type="Proteomes" id="UP001277761">
    <property type="component" value="Unassembled WGS sequence"/>
</dbReference>
<keyword evidence="4 9" id="KW-0902">Two-component regulatory system</keyword>
<dbReference type="Pfam" id="PF00072">
    <property type="entry name" value="Response_reg"/>
    <property type="match status" value="1"/>
</dbReference>
<dbReference type="InterPro" id="IPR001789">
    <property type="entry name" value="Sig_transdc_resp-reg_receiver"/>
</dbReference>
<evidence type="ECO:0000256" key="5">
    <source>
        <dbReference type="ARBA" id="ARBA00023015"/>
    </source>
</evidence>
<keyword evidence="3 10" id="KW-0597">Phosphoprotein</keyword>
<evidence type="ECO:0000256" key="9">
    <source>
        <dbReference type="PIRNR" id="PIRNR006171"/>
    </source>
</evidence>
<evidence type="ECO:0000256" key="4">
    <source>
        <dbReference type="ARBA" id="ARBA00023012"/>
    </source>
</evidence>
<feature type="modified residue" description="4-aspartylphosphate" evidence="10">
    <location>
        <position position="57"/>
    </location>
</feature>
<dbReference type="SMART" id="SM00448">
    <property type="entry name" value="REC"/>
    <property type="match status" value="1"/>
</dbReference>
<proteinExistence type="predicted"/>
<keyword evidence="13" id="KW-1185">Reference proteome</keyword>
<dbReference type="RefSeq" id="WP_319955799.1">
    <property type="nucleotide sequence ID" value="NZ_JAXAVX010000017.1"/>
</dbReference>
<dbReference type="InterPro" id="IPR048714">
    <property type="entry name" value="DpiA-like_HTH"/>
</dbReference>
<evidence type="ECO:0000256" key="3">
    <source>
        <dbReference type="ARBA" id="ARBA00022553"/>
    </source>
</evidence>
<dbReference type="InterPro" id="IPR051271">
    <property type="entry name" value="2C-system_Tx_regulators"/>
</dbReference>
<evidence type="ECO:0000256" key="2">
    <source>
        <dbReference type="ARBA" id="ARBA00022490"/>
    </source>
</evidence>